<evidence type="ECO:0000259" key="15">
    <source>
        <dbReference type="SMART" id="SM00387"/>
    </source>
</evidence>
<dbReference type="SMART" id="SM00387">
    <property type="entry name" value="HATPase_c"/>
    <property type="match status" value="1"/>
</dbReference>
<evidence type="ECO:0000256" key="6">
    <source>
        <dbReference type="ARBA" id="ARBA00022692"/>
    </source>
</evidence>
<dbReference type="GO" id="GO:0016020">
    <property type="term" value="C:membrane"/>
    <property type="evidence" value="ECO:0007669"/>
    <property type="project" value="UniProtKB-SubCell"/>
</dbReference>
<feature type="domain" description="Histidine kinase/HSP90-like ATPase" evidence="15">
    <location>
        <begin position="431"/>
        <end position="521"/>
    </location>
</feature>
<dbReference type="EC" id="2.7.13.3" evidence="3"/>
<keyword evidence="17" id="KW-1185">Reference proteome</keyword>
<dbReference type="GO" id="GO:0000155">
    <property type="term" value="F:phosphorelay sensor kinase activity"/>
    <property type="evidence" value="ECO:0007669"/>
    <property type="project" value="InterPro"/>
</dbReference>
<feature type="domain" description="GAF" evidence="14">
    <location>
        <begin position="169"/>
        <end position="318"/>
    </location>
</feature>
<dbReference type="GO" id="GO:0046983">
    <property type="term" value="F:protein dimerization activity"/>
    <property type="evidence" value="ECO:0007669"/>
    <property type="project" value="InterPro"/>
</dbReference>
<dbReference type="InterPro" id="IPR003018">
    <property type="entry name" value="GAF"/>
</dbReference>
<dbReference type="Gene3D" id="3.30.450.40">
    <property type="match status" value="1"/>
</dbReference>
<dbReference type="RefSeq" id="WP_083150548.1">
    <property type="nucleotide sequence ID" value="NZ_AP022560.1"/>
</dbReference>
<evidence type="ECO:0000313" key="16">
    <source>
        <dbReference type="EMBL" id="BBX04828.1"/>
    </source>
</evidence>
<dbReference type="InterPro" id="IPR050482">
    <property type="entry name" value="Sensor_HK_TwoCompSys"/>
</dbReference>
<dbReference type="Gene3D" id="1.20.5.1930">
    <property type="match status" value="1"/>
</dbReference>
<name>A0AAD1HGA1_9MYCO</name>
<dbReference type="Gene3D" id="3.30.565.10">
    <property type="entry name" value="Histidine kinase-like ATPase, C-terminal domain"/>
    <property type="match status" value="1"/>
</dbReference>
<dbReference type="InterPro" id="IPR003594">
    <property type="entry name" value="HATPase_dom"/>
</dbReference>
<dbReference type="Pfam" id="PF01590">
    <property type="entry name" value="GAF"/>
    <property type="match status" value="1"/>
</dbReference>
<feature type="transmembrane region" description="Helical" evidence="13">
    <location>
        <begin position="27"/>
        <end position="46"/>
    </location>
</feature>
<evidence type="ECO:0000256" key="13">
    <source>
        <dbReference type="SAM" id="Phobius"/>
    </source>
</evidence>
<evidence type="ECO:0000313" key="17">
    <source>
        <dbReference type="Proteomes" id="UP000466681"/>
    </source>
</evidence>
<evidence type="ECO:0000256" key="12">
    <source>
        <dbReference type="ARBA" id="ARBA00023136"/>
    </source>
</evidence>
<dbReference type="Gene3D" id="1.20.120.620">
    <property type="entry name" value="Backbone structure of the membrane domain of e. Coli histidine kinase receptor kdpd"/>
    <property type="match status" value="1"/>
</dbReference>
<keyword evidence="8 16" id="KW-0418">Kinase</keyword>
<dbReference type="CDD" id="cd16917">
    <property type="entry name" value="HATPase_UhpB-NarQ-NarX-like"/>
    <property type="match status" value="1"/>
</dbReference>
<keyword evidence="10 13" id="KW-1133">Transmembrane helix</keyword>
<comment type="subcellular location">
    <subcellularLocation>
        <location evidence="2">Membrane</location>
        <topology evidence="2">Multi-pass membrane protein</topology>
    </subcellularLocation>
</comment>
<feature type="transmembrane region" description="Helical" evidence="13">
    <location>
        <begin position="58"/>
        <end position="90"/>
    </location>
</feature>
<sequence>MKRDAASRTSPLGGVLATVARPTTPPLSLGIAVAALFILAETLMVYRLKQLGPEAYGAIFLLGVLVVSAGWGFGLAVATSLASAIVYYYFHIVDSPTLIPDEPADFVSLLVFLPVALSANILGRQARLRAVESEQRRREAEAAASLASALAEQQAALRRVATMVAQGVPPAEIYPAAVTELSRGLGVRNVTLLRYEAPAGAYVVVGASDEHGDPILPKGQYLSLEGDNVAALIHREGAPARMETYDGAVGPTAERIRELGLKAAAGAPIVVDGRLWGALIVGSAQPDRLTADTEDRVNDFAYLIATAIANAETRAELTASRARIVAAADQARRRFERDLHDGAQQRVVSLGLELRGVEASVPLDQPGLRKQIAQINDGLTEIAADLREISRGIHPAILSRGGLGPGIKALARRSAVPVALDVEIDSRLPEHVEVAAYYVVAETLTNAAKHARASEVKVRATVDGNELHLEISDDGVGGAVVGAGSGLIGLKDRVAALEGRLDVVGPPEGGTRLIATIPLGS</sequence>
<evidence type="ECO:0000256" key="10">
    <source>
        <dbReference type="ARBA" id="ARBA00022989"/>
    </source>
</evidence>
<dbReference type="PANTHER" id="PTHR24421">
    <property type="entry name" value="NITRATE/NITRITE SENSOR PROTEIN NARX-RELATED"/>
    <property type="match status" value="1"/>
</dbReference>
<keyword evidence="6 13" id="KW-0812">Transmembrane</keyword>
<dbReference type="InterPro" id="IPR025201">
    <property type="entry name" value="KdpD_TM"/>
</dbReference>
<evidence type="ECO:0000256" key="2">
    <source>
        <dbReference type="ARBA" id="ARBA00004141"/>
    </source>
</evidence>
<dbReference type="GO" id="GO:0005524">
    <property type="term" value="F:ATP binding"/>
    <property type="evidence" value="ECO:0007669"/>
    <property type="project" value="UniProtKB-KW"/>
</dbReference>
<accession>A0AAD1HGA1</accession>
<gene>
    <name evidence="16" type="ORF">MMOR_57640</name>
</gene>
<comment type="catalytic activity">
    <reaction evidence="1">
        <text>ATP + protein L-histidine = ADP + protein N-phospho-L-histidine.</text>
        <dbReference type="EC" id="2.7.13.3"/>
    </reaction>
</comment>
<organism evidence="16 17">
    <name type="scientific">Mycolicibacterium moriokaense</name>
    <dbReference type="NCBI Taxonomy" id="39691"/>
    <lineage>
        <taxon>Bacteria</taxon>
        <taxon>Bacillati</taxon>
        <taxon>Actinomycetota</taxon>
        <taxon>Actinomycetes</taxon>
        <taxon>Mycobacteriales</taxon>
        <taxon>Mycobacteriaceae</taxon>
        <taxon>Mycolicibacterium</taxon>
    </lineage>
</organism>
<dbReference type="SUPFAM" id="SSF55874">
    <property type="entry name" value="ATPase domain of HSP90 chaperone/DNA topoisomerase II/histidine kinase"/>
    <property type="match status" value="1"/>
</dbReference>
<dbReference type="Proteomes" id="UP000466681">
    <property type="component" value="Chromosome"/>
</dbReference>
<evidence type="ECO:0000256" key="5">
    <source>
        <dbReference type="ARBA" id="ARBA00022679"/>
    </source>
</evidence>
<keyword evidence="9" id="KW-0067">ATP-binding</keyword>
<dbReference type="InterPro" id="IPR038318">
    <property type="entry name" value="KdpD_sf"/>
</dbReference>
<evidence type="ECO:0000256" key="8">
    <source>
        <dbReference type="ARBA" id="ARBA00022777"/>
    </source>
</evidence>
<dbReference type="InterPro" id="IPR011712">
    <property type="entry name" value="Sig_transdc_His_kin_sub3_dim/P"/>
</dbReference>
<evidence type="ECO:0000256" key="1">
    <source>
        <dbReference type="ARBA" id="ARBA00000085"/>
    </source>
</evidence>
<dbReference type="Pfam" id="PF07730">
    <property type="entry name" value="HisKA_3"/>
    <property type="match status" value="1"/>
</dbReference>
<dbReference type="SUPFAM" id="SSF55781">
    <property type="entry name" value="GAF domain-like"/>
    <property type="match status" value="1"/>
</dbReference>
<dbReference type="PANTHER" id="PTHR24421:SF10">
    <property type="entry name" value="NITRATE_NITRITE SENSOR PROTEIN NARQ"/>
    <property type="match status" value="1"/>
</dbReference>
<evidence type="ECO:0000256" key="9">
    <source>
        <dbReference type="ARBA" id="ARBA00022840"/>
    </source>
</evidence>
<keyword evidence="4" id="KW-0597">Phosphoprotein</keyword>
<keyword evidence="11" id="KW-0902">Two-component regulatory system</keyword>
<dbReference type="InterPro" id="IPR036890">
    <property type="entry name" value="HATPase_C_sf"/>
</dbReference>
<dbReference type="Pfam" id="PF13493">
    <property type="entry name" value="DUF4118"/>
    <property type="match status" value="1"/>
</dbReference>
<evidence type="ECO:0000259" key="14">
    <source>
        <dbReference type="SMART" id="SM00065"/>
    </source>
</evidence>
<evidence type="ECO:0000256" key="7">
    <source>
        <dbReference type="ARBA" id="ARBA00022741"/>
    </source>
</evidence>
<protein>
    <recommendedName>
        <fullName evidence="3">histidine kinase</fullName>
        <ecNumber evidence="3">2.7.13.3</ecNumber>
    </recommendedName>
</protein>
<keyword evidence="7" id="KW-0547">Nucleotide-binding</keyword>
<proteinExistence type="predicted"/>
<reference evidence="16 17" key="1">
    <citation type="journal article" date="2019" name="Emerg. Microbes Infect.">
        <title>Comprehensive subspecies identification of 175 nontuberculous mycobacteria species based on 7547 genomic profiles.</title>
        <authorList>
            <person name="Matsumoto Y."/>
            <person name="Kinjo T."/>
            <person name="Motooka D."/>
            <person name="Nabeya D."/>
            <person name="Jung N."/>
            <person name="Uechi K."/>
            <person name="Horii T."/>
            <person name="Iida T."/>
            <person name="Fujita J."/>
            <person name="Nakamura S."/>
        </authorList>
    </citation>
    <scope>NUCLEOTIDE SEQUENCE [LARGE SCALE GENOMIC DNA]</scope>
    <source>
        <strain evidence="16 17">JCM 6375</strain>
    </source>
</reference>
<keyword evidence="5" id="KW-0808">Transferase</keyword>
<dbReference type="SMART" id="SM00065">
    <property type="entry name" value="GAF"/>
    <property type="match status" value="1"/>
</dbReference>
<dbReference type="KEGG" id="mmor:MMOR_57640"/>
<dbReference type="EMBL" id="AP022560">
    <property type="protein sequence ID" value="BBX04828.1"/>
    <property type="molecule type" value="Genomic_DNA"/>
</dbReference>
<evidence type="ECO:0000256" key="11">
    <source>
        <dbReference type="ARBA" id="ARBA00023012"/>
    </source>
</evidence>
<dbReference type="Pfam" id="PF02518">
    <property type="entry name" value="HATPase_c"/>
    <property type="match status" value="1"/>
</dbReference>
<keyword evidence="12 13" id="KW-0472">Membrane</keyword>
<dbReference type="AlphaFoldDB" id="A0AAD1HGA1"/>
<evidence type="ECO:0000256" key="4">
    <source>
        <dbReference type="ARBA" id="ARBA00022553"/>
    </source>
</evidence>
<evidence type="ECO:0000256" key="3">
    <source>
        <dbReference type="ARBA" id="ARBA00012438"/>
    </source>
</evidence>
<dbReference type="InterPro" id="IPR029016">
    <property type="entry name" value="GAF-like_dom_sf"/>
</dbReference>